<reference evidence="2 3" key="1">
    <citation type="submission" date="2021-06" db="EMBL/GenBank/DDBJ databases">
        <authorList>
            <person name="Sun Q."/>
            <person name="Li D."/>
        </authorList>
    </citation>
    <scope>NUCLEOTIDE SEQUENCE [LARGE SCALE GENOMIC DNA]</scope>
    <source>
        <strain evidence="2 3">MSJ-2</strain>
    </source>
</reference>
<sequence length="279" mass="30065">MDNNWIVENLTNAFGVWNSKMTEMWSLLTESPQTFKGGTIWQTIVTINGGMQAIGYGLLVLFFAIGIFRSASGFRDFQRPEHLLWHFIYFVLAKLGITYGMDLLVNIFDVCSGIVATAAGSIGGLTGASVALPQEIADAIGDVGFFASIPLWLVTLLGSLFITVLAFIMILTVYGRFFKIYMYAALSPVALASFAGEGTSHFGKAFLRSYVGVCMEGAVIVLACIIFSAFSSSGTPVVDSSASVVTQVWSYLGEVIFNLLVLVGLVKSADHIAKEMLGL</sequence>
<dbReference type="Pfam" id="PF19478">
    <property type="entry name" value="TrbL_2"/>
    <property type="match status" value="1"/>
</dbReference>
<protein>
    <recommendedName>
        <fullName evidence="4">Conjugal transfer protein TrbL</fullName>
    </recommendedName>
</protein>
<keyword evidence="3" id="KW-1185">Reference proteome</keyword>
<name>A0ABS6F831_9FIRM</name>
<proteinExistence type="predicted"/>
<dbReference type="RefSeq" id="WP_216557292.1">
    <property type="nucleotide sequence ID" value="NZ_JAHLQN010000001.1"/>
</dbReference>
<feature type="transmembrane region" description="Helical" evidence="1">
    <location>
        <begin position="144"/>
        <end position="174"/>
    </location>
</feature>
<comment type="caution">
    <text evidence="2">The sequence shown here is derived from an EMBL/GenBank/DDBJ whole genome shotgun (WGS) entry which is preliminary data.</text>
</comment>
<dbReference type="Proteomes" id="UP000787672">
    <property type="component" value="Unassembled WGS sequence"/>
</dbReference>
<evidence type="ECO:0000313" key="2">
    <source>
        <dbReference type="EMBL" id="MBU5625449.1"/>
    </source>
</evidence>
<gene>
    <name evidence="2" type="ORF">KQI82_00685</name>
</gene>
<dbReference type="InterPro" id="IPR045798">
    <property type="entry name" value="TrbL_Firmicutes"/>
</dbReference>
<feature type="transmembrane region" description="Helical" evidence="1">
    <location>
        <begin position="83"/>
        <end position="101"/>
    </location>
</feature>
<organism evidence="2 3">
    <name type="scientific">Dysosmobacter acutus</name>
    <dbReference type="NCBI Taxonomy" id="2841504"/>
    <lineage>
        <taxon>Bacteria</taxon>
        <taxon>Bacillati</taxon>
        <taxon>Bacillota</taxon>
        <taxon>Clostridia</taxon>
        <taxon>Eubacteriales</taxon>
        <taxon>Oscillospiraceae</taxon>
        <taxon>Dysosmobacter</taxon>
    </lineage>
</organism>
<evidence type="ECO:0000313" key="3">
    <source>
        <dbReference type="Proteomes" id="UP000787672"/>
    </source>
</evidence>
<evidence type="ECO:0008006" key="4">
    <source>
        <dbReference type="Google" id="ProtNLM"/>
    </source>
</evidence>
<feature type="transmembrane region" description="Helical" evidence="1">
    <location>
        <begin position="53"/>
        <end position="71"/>
    </location>
</feature>
<keyword evidence="1" id="KW-1133">Transmembrane helix</keyword>
<keyword evidence="1" id="KW-0812">Transmembrane</keyword>
<feature type="transmembrane region" description="Helical" evidence="1">
    <location>
        <begin position="107"/>
        <end position="132"/>
    </location>
</feature>
<feature type="transmembrane region" description="Helical" evidence="1">
    <location>
        <begin position="210"/>
        <end position="228"/>
    </location>
</feature>
<feature type="transmembrane region" description="Helical" evidence="1">
    <location>
        <begin position="248"/>
        <end position="266"/>
    </location>
</feature>
<accession>A0ABS6F831</accession>
<keyword evidence="1" id="KW-0472">Membrane</keyword>
<evidence type="ECO:0000256" key="1">
    <source>
        <dbReference type="SAM" id="Phobius"/>
    </source>
</evidence>
<dbReference type="EMBL" id="JAHLQN010000001">
    <property type="protein sequence ID" value="MBU5625449.1"/>
    <property type="molecule type" value="Genomic_DNA"/>
</dbReference>